<gene>
    <name evidence="1" type="ORF">RchiOBHm_Chr5g0036171</name>
</gene>
<dbReference type="Gramene" id="PRQ31499">
    <property type="protein sequence ID" value="PRQ31499"/>
    <property type="gene ID" value="RchiOBHm_Chr5g0036171"/>
</dbReference>
<comment type="caution">
    <text evidence="1">The sequence shown here is derived from an EMBL/GenBank/DDBJ whole genome shotgun (WGS) entry which is preliminary data.</text>
</comment>
<evidence type="ECO:0000313" key="1">
    <source>
        <dbReference type="EMBL" id="PRQ31499.1"/>
    </source>
</evidence>
<keyword evidence="2" id="KW-1185">Reference proteome</keyword>
<organism evidence="1 2">
    <name type="scientific">Rosa chinensis</name>
    <name type="common">China rose</name>
    <dbReference type="NCBI Taxonomy" id="74649"/>
    <lineage>
        <taxon>Eukaryota</taxon>
        <taxon>Viridiplantae</taxon>
        <taxon>Streptophyta</taxon>
        <taxon>Embryophyta</taxon>
        <taxon>Tracheophyta</taxon>
        <taxon>Spermatophyta</taxon>
        <taxon>Magnoliopsida</taxon>
        <taxon>eudicotyledons</taxon>
        <taxon>Gunneridae</taxon>
        <taxon>Pentapetalae</taxon>
        <taxon>rosids</taxon>
        <taxon>fabids</taxon>
        <taxon>Rosales</taxon>
        <taxon>Rosaceae</taxon>
        <taxon>Rosoideae</taxon>
        <taxon>Rosoideae incertae sedis</taxon>
        <taxon>Rosa</taxon>
    </lineage>
</organism>
<dbReference type="OMA" id="LIQLICW"/>
<evidence type="ECO:0000313" key="2">
    <source>
        <dbReference type="Proteomes" id="UP000238479"/>
    </source>
</evidence>
<reference evidence="1 2" key="1">
    <citation type="journal article" date="2018" name="Nat. Genet.">
        <title>The Rosa genome provides new insights in the design of modern roses.</title>
        <authorList>
            <person name="Bendahmane M."/>
        </authorList>
    </citation>
    <scope>NUCLEOTIDE SEQUENCE [LARGE SCALE GENOMIC DNA]</scope>
    <source>
        <strain evidence="2">cv. Old Blush</strain>
    </source>
</reference>
<dbReference type="EMBL" id="PDCK01000043">
    <property type="protein sequence ID" value="PRQ31499.1"/>
    <property type="molecule type" value="Genomic_DNA"/>
</dbReference>
<dbReference type="Proteomes" id="UP000238479">
    <property type="component" value="Chromosome 5"/>
</dbReference>
<dbReference type="AlphaFoldDB" id="A0A2P6QBF5"/>
<protein>
    <submittedName>
        <fullName evidence="1">Uncharacterized protein</fullName>
    </submittedName>
</protein>
<sequence>MGSKQRQVCKFEMELKSMMLQKMNGFAAAESSAPSTGNNQAKTTLRVFGGRVNHQPQRTTVDDERRRIEKAENLVHLICWGPN</sequence>
<name>A0A2P6QBF5_ROSCH</name>
<accession>A0A2P6QBF5</accession>
<proteinExistence type="predicted"/>